<name>W3WZN0_PESFW</name>
<accession>W3WZN0</accession>
<reference evidence="3" key="1">
    <citation type="journal article" date="2015" name="BMC Genomics">
        <title>Genomic and transcriptomic analysis of the endophytic fungus Pestalotiopsis fici reveals its lifestyle and high potential for synthesis of natural products.</title>
        <authorList>
            <person name="Wang X."/>
            <person name="Zhang X."/>
            <person name="Liu L."/>
            <person name="Xiang M."/>
            <person name="Wang W."/>
            <person name="Sun X."/>
            <person name="Che Y."/>
            <person name="Guo L."/>
            <person name="Liu G."/>
            <person name="Guo L."/>
            <person name="Wang C."/>
            <person name="Yin W.B."/>
            <person name="Stadler M."/>
            <person name="Zhang X."/>
            <person name="Liu X."/>
        </authorList>
    </citation>
    <scope>NUCLEOTIDE SEQUENCE [LARGE SCALE GENOMIC DNA]</scope>
    <source>
        <strain evidence="3">W106-1 / CGMCC3.15140</strain>
    </source>
</reference>
<dbReference type="PANTHER" id="PTHR37450:SF1">
    <property type="entry name" value="CIPC PROTEIN"/>
    <property type="match status" value="1"/>
</dbReference>
<organism evidence="2 3">
    <name type="scientific">Pestalotiopsis fici (strain W106-1 / CGMCC3.15140)</name>
    <dbReference type="NCBI Taxonomy" id="1229662"/>
    <lineage>
        <taxon>Eukaryota</taxon>
        <taxon>Fungi</taxon>
        <taxon>Dikarya</taxon>
        <taxon>Ascomycota</taxon>
        <taxon>Pezizomycotina</taxon>
        <taxon>Sordariomycetes</taxon>
        <taxon>Xylariomycetidae</taxon>
        <taxon>Amphisphaeriales</taxon>
        <taxon>Sporocadaceae</taxon>
        <taxon>Pestalotiopsis</taxon>
    </lineage>
</organism>
<dbReference type="GeneID" id="19274166"/>
<feature type="region of interest" description="Disordered" evidence="1">
    <location>
        <begin position="78"/>
        <end position="120"/>
    </location>
</feature>
<dbReference type="RefSeq" id="XP_007835925.1">
    <property type="nucleotide sequence ID" value="XM_007837734.1"/>
</dbReference>
<dbReference type="PANTHER" id="PTHR37450">
    <property type="entry name" value="CIPC PROTEIN"/>
    <property type="match status" value="1"/>
</dbReference>
<evidence type="ECO:0000313" key="2">
    <source>
        <dbReference type="EMBL" id="ETS79300.1"/>
    </source>
</evidence>
<feature type="compositionally biased region" description="Basic and acidic residues" evidence="1">
    <location>
        <begin position="78"/>
        <end position="102"/>
    </location>
</feature>
<sequence length="120" mass="13605">MGWFDGNRDAHQQIYGDQQHEAKFSHELIGGAAAFEAMKSFENSQRRKGETVSHGTAKELLAAVAGAEVDRLFETKGLDAYDREEAKRHAKRQAEQMYDDHYGGQGEYDPNSRDRPPLDY</sequence>
<dbReference type="eggNOG" id="ENOG502S76S">
    <property type="taxonomic scope" value="Eukaryota"/>
</dbReference>
<dbReference type="Proteomes" id="UP000030651">
    <property type="component" value="Unassembled WGS sequence"/>
</dbReference>
<dbReference type="KEGG" id="pfy:PFICI_09153"/>
<dbReference type="OMA" id="AKWSHEL"/>
<dbReference type="AlphaFoldDB" id="W3WZN0"/>
<proteinExistence type="predicted"/>
<dbReference type="OrthoDB" id="9895617at2759"/>
<keyword evidence="3" id="KW-1185">Reference proteome</keyword>
<dbReference type="InParanoid" id="W3WZN0"/>
<feature type="compositionally biased region" description="Basic and acidic residues" evidence="1">
    <location>
        <begin position="110"/>
        <end position="120"/>
    </location>
</feature>
<dbReference type="HOGENOM" id="CLU_143683_0_0_1"/>
<dbReference type="Pfam" id="PF12585">
    <property type="entry name" value="DUF3759"/>
    <property type="match status" value="1"/>
</dbReference>
<evidence type="ECO:0000313" key="3">
    <source>
        <dbReference type="Proteomes" id="UP000030651"/>
    </source>
</evidence>
<gene>
    <name evidence="2" type="ORF">PFICI_09153</name>
</gene>
<evidence type="ECO:0000256" key="1">
    <source>
        <dbReference type="SAM" id="MobiDB-lite"/>
    </source>
</evidence>
<dbReference type="InterPro" id="IPR022234">
    <property type="entry name" value="DUF3759"/>
</dbReference>
<protein>
    <recommendedName>
        <fullName evidence="4">CipC-like antibiotic response protein</fullName>
    </recommendedName>
</protein>
<dbReference type="EMBL" id="KI912114">
    <property type="protein sequence ID" value="ETS79300.1"/>
    <property type="molecule type" value="Genomic_DNA"/>
</dbReference>
<evidence type="ECO:0008006" key="4">
    <source>
        <dbReference type="Google" id="ProtNLM"/>
    </source>
</evidence>